<dbReference type="EMBL" id="PDBW01000001">
    <property type="protein sequence ID" value="PFH03323.1"/>
    <property type="molecule type" value="Genomic_DNA"/>
</dbReference>
<dbReference type="InterPro" id="IPR008327">
    <property type="entry name" value="Sig_transdc_resp-reg_antiterm"/>
</dbReference>
<evidence type="ECO:0000313" key="3">
    <source>
        <dbReference type="EMBL" id="PFH03323.1"/>
    </source>
</evidence>
<reference evidence="3 4" key="1">
    <citation type="submission" date="2017-09" db="EMBL/GenBank/DDBJ databases">
        <title>Evaluation of Pacific Biosciences Sequencing Technology to Finishing C. thermocellum Genome Sequences.</title>
        <authorList>
            <person name="Brown S."/>
        </authorList>
    </citation>
    <scope>NUCLEOTIDE SEQUENCE [LARGE SCALE GENOMIC DNA]</scope>
    <source>
        <strain evidence="3 4">AD2</strain>
    </source>
</reference>
<evidence type="ECO:0000256" key="1">
    <source>
        <dbReference type="SAM" id="Coils"/>
    </source>
</evidence>
<dbReference type="GO" id="GO:0003723">
    <property type="term" value="F:RNA binding"/>
    <property type="evidence" value="ECO:0007669"/>
    <property type="project" value="InterPro"/>
</dbReference>
<dbReference type="Gene3D" id="3.40.50.2300">
    <property type="match status" value="1"/>
</dbReference>
<gene>
    <name evidence="3" type="ORF">M972_112128</name>
</gene>
<feature type="domain" description="ANTAR" evidence="2">
    <location>
        <begin position="124"/>
        <end position="185"/>
    </location>
</feature>
<protein>
    <submittedName>
        <fullName evidence="3">Response regulator receiver and ANTAR domain protein</fullName>
    </submittedName>
</protein>
<accession>A0AB36THT2</accession>
<dbReference type="Proteomes" id="UP000223596">
    <property type="component" value="Unassembled WGS sequence"/>
</dbReference>
<comment type="caution">
    <text evidence="3">The sequence shown here is derived from an EMBL/GenBank/DDBJ whole genome shotgun (WGS) entry which is preliminary data.</text>
</comment>
<dbReference type="InterPro" id="IPR005561">
    <property type="entry name" value="ANTAR"/>
</dbReference>
<sequence>MDSILIVSSSLKVSSTLEELLKFNSSYNEIVMARNAGEAKRILLDRDFDLCIINTPLTDEFGTNLAINIANRETSQVMLIVKSELEDEISDKVEDYGIFVVAKPVNRQLFWSALKLISASHNRMKGLKKQNEQLQKKIEDIKFVDRAKCVLIEYLKMSEAEAHRFIEKQAMDLRVTKREIASRILKTYEK</sequence>
<keyword evidence="1" id="KW-0175">Coiled coil</keyword>
<dbReference type="InterPro" id="IPR036388">
    <property type="entry name" value="WH-like_DNA-bd_sf"/>
</dbReference>
<proteinExistence type="predicted"/>
<feature type="coiled-coil region" evidence="1">
    <location>
        <begin position="117"/>
        <end position="147"/>
    </location>
</feature>
<name>A0AB36THT2_ACETH</name>
<dbReference type="PROSITE" id="PS50921">
    <property type="entry name" value="ANTAR"/>
    <property type="match status" value="1"/>
</dbReference>
<evidence type="ECO:0000259" key="2">
    <source>
        <dbReference type="PROSITE" id="PS50921"/>
    </source>
</evidence>
<dbReference type="InterPro" id="IPR011006">
    <property type="entry name" value="CheY-like_superfamily"/>
</dbReference>
<dbReference type="SMART" id="SM01012">
    <property type="entry name" value="ANTAR"/>
    <property type="match status" value="1"/>
</dbReference>
<dbReference type="RefSeq" id="WP_003512286.1">
    <property type="nucleotide sequence ID" value="NZ_CP013828.1"/>
</dbReference>
<dbReference type="PIRSF" id="PIRSF036382">
    <property type="entry name" value="RR_antiterm"/>
    <property type="match status" value="1"/>
</dbReference>
<dbReference type="SUPFAM" id="SSF52172">
    <property type="entry name" value="CheY-like"/>
    <property type="match status" value="1"/>
</dbReference>
<dbReference type="Pfam" id="PF03861">
    <property type="entry name" value="ANTAR"/>
    <property type="match status" value="1"/>
</dbReference>
<dbReference type="Gene3D" id="1.10.10.10">
    <property type="entry name" value="Winged helix-like DNA-binding domain superfamily/Winged helix DNA-binding domain"/>
    <property type="match status" value="1"/>
</dbReference>
<organism evidence="3 4">
    <name type="scientific">Acetivibrio thermocellus AD2</name>
    <dbReference type="NCBI Taxonomy" id="1138384"/>
    <lineage>
        <taxon>Bacteria</taxon>
        <taxon>Bacillati</taxon>
        <taxon>Bacillota</taxon>
        <taxon>Clostridia</taxon>
        <taxon>Eubacteriales</taxon>
        <taxon>Oscillospiraceae</taxon>
        <taxon>Acetivibrio</taxon>
    </lineage>
</organism>
<evidence type="ECO:0000313" key="4">
    <source>
        <dbReference type="Proteomes" id="UP000223596"/>
    </source>
</evidence>
<dbReference type="AlphaFoldDB" id="A0AB36THT2"/>